<dbReference type="RefSeq" id="WP_283230424.1">
    <property type="nucleotide sequence ID" value="NZ_JASGBQ010000005.1"/>
</dbReference>
<evidence type="ECO:0000313" key="5">
    <source>
        <dbReference type="EMBL" id="MDI9241922.1"/>
    </source>
</evidence>
<dbReference type="PANTHER" id="PTHR30349:SF77">
    <property type="entry name" value="TYROSINE RECOMBINASE XERC"/>
    <property type="match status" value="1"/>
</dbReference>
<accession>A0AAP4B9W8</accession>
<dbReference type="GO" id="GO:0006310">
    <property type="term" value="P:DNA recombination"/>
    <property type="evidence" value="ECO:0007669"/>
    <property type="project" value="UniProtKB-KW"/>
</dbReference>
<keyword evidence="6" id="KW-1185">Reference proteome</keyword>
<dbReference type="EMBL" id="JASGBQ010000005">
    <property type="protein sequence ID" value="MDI9241922.1"/>
    <property type="molecule type" value="Genomic_DNA"/>
</dbReference>
<evidence type="ECO:0000313" key="6">
    <source>
        <dbReference type="Proteomes" id="UP001300383"/>
    </source>
</evidence>
<dbReference type="GO" id="GO:0015074">
    <property type="term" value="P:DNA integration"/>
    <property type="evidence" value="ECO:0007669"/>
    <property type="project" value="UniProtKB-KW"/>
</dbReference>
<feature type="domain" description="Tyr recombinase" evidence="4">
    <location>
        <begin position="6"/>
        <end position="196"/>
    </location>
</feature>
<dbReference type="InterPro" id="IPR011010">
    <property type="entry name" value="DNA_brk_join_enz"/>
</dbReference>
<dbReference type="PANTHER" id="PTHR30349">
    <property type="entry name" value="PHAGE INTEGRASE-RELATED"/>
    <property type="match status" value="1"/>
</dbReference>
<dbReference type="GO" id="GO:0003677">
    <property type="term" value="F:DNA binding"/>
    <property type="evidence" value="ECO:0007669"/>
    <property type="project" value="InterPro"/>
</dbReference>
<name>A0AAP4B9W8_9FIRM</name>
<reference evidence="5 6" key="1">
    <citation type="submission" date="2023-05" db="EMBL/GenBank/DDBJ databases">
        <title>[ruminococcus] sp. nov., isolated from a pig farm feces dump.</title>
        <authorList>
            <person name="Chang Y.-H."/>
        </authorList>
    </citation>
    <scope>NUCLEOTIDE SEQUENCE [LARGE SCALE GENOMIC DNA]</scope>
    <source>
        <strain evidence="5 6">YH-rum2234</strain>
    </source>
</reference>
<dbReference type="GO" id="GO:0005737">
    <property type="term" value="C:cytoplasm"/>
    <property type="evidence" value="ECO:0007669"/>
    <property type="project" value="UniProtKB-SubCell"/>
</dbReference>
<dbReference type="Pfam" id="PF00589">
    <property type="entry name" value="Phage_integrase"/>
    <property type="match status" value="1"/>
</dbReference>
<dbReference type="PROSITE" id="PS51898">
    <property type="entry name" value="TYR_RECOMBINASE"/>
    <property type="match status" value="1"/>
</dbReference>
<dbReference type="InterPro" id="IPR013762">
    <property type="entry name" value="Integrase-like_cat_sf"/>
</dbReference>
<comment type="caution">
    <text evidence="5">The sequence shown here is derived from an EMBL/GenBank/DDBJ whole genome shotgun (WGS) entry which is preliminary data.</text>
</comment>
<keyword evidence="3" id="KW-0233">DNA recombination</keyword>
<keyword evidence="2" id="KW-0229">DNA integration</keyword>
<protein>
    <submittedName>
        <fullName evidence="5">Tyrosine-type recombinase/integrase</fullName>
    </submittedName>
</protein>
<proteinExistence type="predicted"/>
<sequence length="196" mass="23062">MRKNEERLKYLAPREKEALFDVINQDHSLHAIRNQAIFHIAKYCALRVSEIGLLQISDYNPYRNSIHCQRLKGSCSNTLRIIDPVVSDVLNRYLQIRKSLNTLSPYLFLSQFNAPISRKRLDGLIKQYGEQAQIPPDKCHFHVLKHTRGVELADAGLDMREIQYWLGHKNMANSQRYLSYTDRQYERIYTILLKEL</sequence>
<dbReference type="Gene3D" id="1.10.443.10">
    <property type="entry name" value="Intergrase catalytic core"/>
    <property type="match status" value="1"/>
</dbReference>
<evidence type="ECO:0000256" key="2">
    <source>
        <dbReference type="ARBA" id="ARBA00022908"/>
    </source>
</evidence>
<dbReference type="AlphaFoldDB" id="A0AAP4B9W8"/>
<dbReference type="InterPro" id="IPR050090">
    <property type="entry name" value="Tyrosine_recombinase_XerCD"/>
</dbReference>
<evidence type="ECO:0000256" key="1">
    <source>
        <dbReference type="ARBA" id="ARBA00004496"/>
    </source>
</evidence>
<organism evidence="5 6">
    <name type="scientific">Fusibacillus kribbianus</name>
    <dbReference type="NCBI Taxonomy" id="3044208"/>
    <lineage>
        <taxon>Bacteria</taxon>
        <taxon>Bacillati</taxon>
        <taxon>Bacillota</taxon>
        <taxon>Clostridia</taxon>
        <taxon>Lachnospirales</taxon>
        <taxon>Lachnospiraceae</taxon>
        <taxon>Fusibacillus</taxon>
    </lineage>
</organism>
<dbReference type="SUPFAM" id="SSF56349">
    <property type="entry name" value="DNA breaking-rejoining enzymes"/>
    <property type="match status" value="1"/>
</dbReference>
<gene>
    <name evidence="5" type="ORF">QJ036_05440</name>
</gene>
<evidence type="ECO:0000256" key="3">
    <source>
        <dbReference type="ARBA" id="ARBA00023172"/>
    </source>
</evidence>
<dbReference type="InterPro" id="IPR002104">
    <property type="entry name" value="Integrase_catalytic"/>
</dbReference>
<dbReference type="Proteomes" id="UP001300383">
    <property type="component" value="Unassembled WGS sequence"/>
</dbReference>
<evidence type="ECO:0000259" key="4">
    <source>
        <dbReference type="PROSITE" id="PS51898"/>
    </source>
</evidence>
<comment type="subcellular location">
    <subcellularLocation>
        <location evidence="1">Cytoplasm</location>
    </subcellularLocation>
</comment>